<sequence length="97" mass="10190">MFWSPEGPAARQARLWQRQGRTQDAEPIRRIADQPVALRPAGGTDPAPTVRAAASAAGREGKTAVVDAFLRIKRPGESDGTCEGGPAAPELARNTTG</sequence>
<dbReference type="SUPFAM" id="SSF51989">
    <property type="entry name" value="Glycosyl hydrolases family 6, cellulases"/>
    <property type="match status" value="1"/>
</dbReference>
<dbReference type="EMBL" id="JBIVGG010000003">
    <property type="protein sequence ID" value="MFJ4078570.1"/>
    <property type="molecule type" value="Genomic_DNA"/>
</dbReference>
<dbReference type="Gene3D" id="3.20.20.40">
    <property type="entry name" value="1, 4-beta cellobiohydrolase"/>
    <property type="match status" value="1"/>
</dbReference>
<evidence type="ECO:0000313" key="3">
    <source>
        <dbReference type="Proteomes" id="UP001617511"/>
    </source>
</evidence>
<gene>
    <name evidence="2" type="ORF">ACIP2Z_06430</name>
</gene>
<keyword evidence="3" id="KW-1185">Reference proteome</keyword>
<dbReference type="RefSeq" id="WP_402070735.1">
    <property type="nucleotide sequence ID" value="NZ_JBIVGG010000003.1"/>
</dbReference>
<proteinExistence type="predicted"/>
<protein>
    <submittedName>
        <fullName evidence="2">Uncharacterized protein</fullName>
    </submittedName>
</protein>
<name>A0ABW8F981_9ACTN</name>
<dbReference type="InterPro" id="IPR036434">
    <property type="entry name" value="Beta_cellobiohydrolase_sf"/>
</dbReference>
<organism evidence="2 3">
    <name type="scientific">Streptomyces iakyrus</name>
    <dbReference type="NCBI Taxonomy" id="68219"/>
    <lineage>
        <taxon>Bacteria</taxon>
        <taxon>Bacillati</taxon>
        <taxon>Actinomycetota</taxon>
        <taxon>Actinomycetes</taxon>
        <taxon>Kitasatosporales</taxon>
        <taxon>Streptomycetaceae</taxon>
        <taxon>Streptomyces</taxon>
    </lineage>
</organism>
<accession>A0ABW8F981</accession>
<feature type="region of interest" description="Disordered" evidence="1">
    <location>
        <begin position="75"/>
        <end position="97"/>
    </location>
</feature>
<reference evidence="2 3" key="1">
    <citation type="submission" date="2024-10" db="EMBL/GenBank/DDBJ databases">
        <title>The Natural Products Discovery Center: Release of the First 8490 Sequenced Strains for Exploring Actinobacteria Biosynthetic Diversity.</title>
        <authorList>
            <person name="Kalkreuter E."/>
            <person name="Kautsar S.A."/>
            <person name="Yang D."/>
            <person name="Bader C.D."/>
            <person name="Teijaro C.N."/>
            <person name="Fluegel L."/>
            <person name="Davis C.M."/>
            <person name="Simpson J.R."/>
            <person name="Lauterbach L."/>
            <person name="Steele A.D."/>
            <person name="Gui C."/>
            <person name="Meng S."/>
            <person name="Li G."/>
            <person name="Viehrig K."/>
            <person name="Ye F."/>
            <person name="Su P."/>
            <person name="Kiefer A.F."/>
            <person name="Nichols A."/>
            <person name="Cepeda A.J."/>
            <person name="Yan W."/>
            <person name="Fan B."/>
            <person name="Jiang Y."/>
            <person name="Adhikari A."/>
            <person name="Zheng C.-J."/>
            <person name="Schuster L."/>
            <person name="Cowan T.M."/>
            <person name="Smanski M.J."/>
            <person name="Chevrette M.G."/>
            <person name="De Carvalho L.P.S."/>
            <person name="Shen B."/>
        </authorList>
    </citation>
    <scope>NUCLEOTIDE SEQUENCE [LARGE SCALE GENOMIC DNA]</scope>
    <source>
        <strain evidence="2 3">NPDC089932</strain>
    </source>
</reference>
<evidence type="ECO:0000313" key="2">
    <source>
        <dbReference type="EMBL" id="MFJ4078570.1"/>
    </source>
</evidence>
<dbReference type="Proteomes" id="UP001617511">
    <property type="component" value="Unassembled WGS sequence"/>
</dbReference>
<evidence type="ECO:0000256" key="1">
    <source>
        <dbReference type="SAM" id="MobiDB-lite"/>
    </source>
</evidence>
<comment type="caution">
    <text evidence="2">The sequence shown here is derived from an EMBL/GenBank/DDBJ whole genome shotgun (WGS) entry which is preliminary data.</text>
</comment>
<feature type="region of interest" description="Disordered" evidence="1">
    <location>
        <begin position="1"/>
        <end position="24"/>
    </location>
</feature>